<dbReference type="EMBL" id="AZEZ01000091">
    <property type="protein sequence ID" value="KRL43269.1"/>
    <property type="molecule type" value="Genomic_DNA"/>
</dbReference>
<feature type="chain" id="PRO_5006409465" description="Surface layer protein A domain-containing protein" evidence="2">
    <location>
        <begin position="29"/>
        <end position="218"/>
    </location>
</feature>
<proteinExistence type="predicted"/>
<dbReference type="RefSeq" id="WP_057888475.1">
    <property type="nucleotide sequence ID" value="NZ_AZEZ01000091.1"/>
</dbReference>
<reference evidence="3 4" key="1">
    <citation type="journal article" date="2015" name="Genome Announc.">
        <title>Expanding the biotechnology potential of lactobacilli through comparative genomics of 213 strains and associated genera.</title>
        <authorList>
            <person name="Sun Z."/>
            <person name="Harris H.M."/>
            <person name="McCann A."/>
            <person name="Guo C."/>
            <person name="Argimon S."/>
            <person name="Zhang W."/>
            <person name="Yang X."/>
            <person name="Jeffery I.B."/>
            <person name="Cooney J.C."/>
            <person name="Kagawa T.F."/>
            <person name="Liu W."/>
            <person name="Song Y."/>
            <person name="Salvetti E."/>
            <person name="Wrobel A."/>
            <person name="Rasinkangas P."/>
            <person name="Parkhill J."/>
            <person name="Rea M.C."/>
            <person name="O'Sullivan O."/>
            <person name="Ritari J."/>
            <person name="Douillard F.P."/>
            <person name="Paul Ross R."/>
            <person name="Yang R."/>
            <person name="Briner A.E."/>
            <person name="Felis G.E."/>
            <person name="de Vos W.M."/>
            <person name="Barrangou R."/>
            <person name="Klaenhammer T.R."/>
            <person name="Caufield P.W."/>
            <person name="Cui Y."/>
            <person name="Zhang H."/>
            <person name="O'Toole P.W."/>
        </authorList>
    </citation>
    <scope>NUCLEOTIDE SEQUENCE [LARGE SCALE GENOMIC DNA]</scope>
    <source>
        <strain evidence="3 4">DSM 14500</strain>
    </source>
</reference>
<dbReference type="PATRIC" id="fig|1423770.3.peg.1126"/>
<comment type="caution">
    <text evidence="3">The sequence shown here is derived from an EMBL/GenBank/DDBJ whole genome shotgun (WGS) entry which is preliminary data.</text>
</comment>
<dbReference type="AlphaFoldDB" id="A0A0R1QMA4"/>
<evidence type="ECO:0008006" key="5">
    <source>
        <dbReference type="Google" id="ProtNLM"/>
    </source>
</evidence>
<feature type="signal peptide" evidence="2">
    <location>
        <begin position="1"/>
        <end position="28"/>
    </location>
</feature>
<evidence type="ECO:0000313" key="3">
    <source>
        <dbReference type="EMBL" id="KRL43269.1"/>
    </source>
</evidence>
<evidence type="ECO:0000256" key="2">
    <source>
        <dbReference type="SAM" id="SignalP"/>
    </source>
</evidence>
<keyword evidence="2" id="KW-0732">Signal</keyword>
<protein>
    <recommendedName>
        <fullName evidence="5">Surface layer protein A domain-containing protein</fullName>
    </recommendedName>
</protein>
<sequence>MNKKSKLVFICGVALAMLTLSTQQTAKADTTSDDQVENVASTDQTATPTTQTVSEATQDAPVQPAATTQTSTTQVATNDDQQSQQAVSQATSTPTVDTTANTQATTQDATTGNITHIKGIVTTKDHLTSLYSKDGTMIGNRALSADSAWITDQRLSYNGSTYYRVSTYEFANSDDVIFGYGLPADGVVRVKGNGAANYSRNDSGFMPSGKENFAANST</sequence>
<feature type="compositionally biased region" description="Low complexity" evidence="1">
    <location>
        <begin position="40"/>
        <end position="104"/>
    </location>
</feature>
<evidence type="ECO:0000256" key="1">
    <source>
        <dbReference type="SAM" id="MobiDB-lite"/>
    </source>
</evidence>
<dbReference type="STRING" id="1423770.FD29_GL001093"/>
<accession>A0A0R1QMA4</accession>
<feature type="region of interest" description="Disordered" evidence="1">
    <location>
        <begin position="23"/>
        <end position="104"/>
    </location>
</feature>
<keyword evidence="4" id="KW-1185">Reference proteome</keyword>
<dbReference type="OrthoDB" id="2294388at2"/>
<evidence type="ECO:0000313" key="4">
    <source>
        <dbReference type="Proteomes" id="UP000050872"/>
    </source>
</evidence>
<organism evidence="3 4">
    <name type="scientific">Companilactobacillus mindensis DSM 14500</name>
    <dbReference type="NCBI Taxonomy" id="1423770"/>
    <lineage>
        <taxon>Bacteria</taxon>
        <taxon>Bacillati</taxon>
        <taxon>Bacillota</taxon>
        <taxon>Bacilli</taxon>
        <taxon>Lactobacillales</taxon>
        <taxon>Lactobacillaceae</taxon>
        <taxon>Companilactobacillus</taxon>
    </lineage>
</organism>
<name>A0A0R1QMA4_9LACO</name>
<gene>
    <name evidence="3" type="ORF">FD29_GL001093</name>
</gene>
<dbReference type="Proteomes" id="UP000050872">
    <property type="component" value="Unassembled WGS sequence"/>
</dbReference>